<accession>W4MCZ2</accession>
<reference evidence="1 2" key="1">
    <citation type="journal article" date="2014" name="Nature">
        <title>An environmental bacterial taxon with a large and distinct metabolic repertoire.</title>
        <authorList>
            <person name="Wilson M.C."/>
            <person name="Mori T."/>
            <person name="Ruckert C."/>
            <person name="Uria A.R."/>
            <person name="Helf M.J."/>
            <person name="Takada K."/>
            <person name="Gernert C."/>
            <person name="Steffens U.A."/>
            <person name="Heycke N."/>
            <person name="Schmitt S."/>
            <person name="Rinke C."/>
            <person name="Helfrich E.J."/>
            <person name="Brachmann A.O."/>
            <person name="Gurgui C."/>
            <person name="Wakimoto T."/>
            <person name="Kracht M."/>
            <person name="Crusemann M."/>
            <person name="Hentschel U."/>
            <person name="Abe I."/>
            <person name="Matsunaga S."/>
            <person name="Kalinowski J."/>
            <person name="Takeyama H."/>
            <person name="Piel J."/>
        </authorList>
    </citation>
    <scope>NUCLEOTIDE SEQUENCE [LARGE SCALE GENOMIC DNA]</scope>
    <source>
        <strain evidence="2">TSY2</strain>
    </source>
</reference>
<gene>
    <name evidence="1" type="ORF">ETSY2_06745</name>
</gene>
<comment type="caution">
    <text evidence="1">The sequence shown here is derived from an EMBL/GenBank/DDBJ whole genome shotgun (WGS) entry which is preliminary data.</text>
</comment>
<feature type="non-terminal residue" evidence="1">
    <location>
        <position position="73"/>
    </location>
</feature>
<sequence length="73" mass="8095">MAAFDALTYVQRLQDGGISQSDATAHAEALRDAFREQESHLATKNDVAELRADFAELRADFVELRAEVKTEIA</sequence>
<dbReference type="Gene3D" id="1.20.5.170">
    <property type="match status" value="1"/>
</dbReference>
<dbReference type="HOGENOM" id="CLU_2710426_0_0_7"/>
<protein>
    <recommendedName>
        <fullName evidence="3">DUF1640 domain-containing protein</fullName>
    </recommendedName>
</protein>
<evidence type="ECO:0000313" key="2">
    <source>
        <dbReference type="Proteomes" id="UP000019140"/>
    </source>
</evidence>
<evidence type="ECO:0008006" key="3">
    <source>
        <dbReference type="Google" id="ProtNLM"/>
    </source>
</evidence>
<dbReference type="Proteomes" id="UP000019140">
    <property type="component" value="Unassembled WGS sequence"/>
</dbReference>
<evidence type="ECO:0000313" key="1">
    <source>
        <dbReference type="EMBL" id="ETX08209.1"/>
    </source>
</evidence>
<proteinExistence type="predicted"/>
<organism evidence="1 2">
    <name type="scientific">Candidatus Entotheonella gemina</name>
    <dbReference type="NCBI Taxonomy" id="1429439"/>
    <lineage>
        <taxon>Bacteria</taxon>
        <taxon>Pseudomonadati</taxon>
        <taxon>Nitrospinota/Tectimicrobiota group</taxon>
        <taxon>Candidatus Tectimicrobiota</taxon>
        <taxon>Candidatus Entotheonellia</taxon>
        <taxon>Candidatus Entotheonellales</taxon>
        <taxon>Candidatus Entotheonellaceae</taxon>
        <taxon>Candidatus Entotheonella</taxon>
    </lineage>
</organism>
<dbReference type="EMBL" id="AZHX01000275">
    <property type="protein sequence ID" value="ETX08209.1"/>
    <property type="molecule type" value="Genomic_DNA"/>
</dbReference>
<dbReference type="AlphaFoldDB" id="W4MCZ2"/>
<name>W4MCZ2_9BACT</name>
<keyword evidence="2" id="KW-1185">Reference proteome</keyword>